<evidence type="ECO:0000256" key="2">
    <source>
        <dbReference type="ARBA" id="ARBA00023125"/>
    </source>
</evidence>
<evidence type="ECO:0000256" key="1">
    <source>
        <dbReference type="ARBA" id="ARBA00023015"/>
    </source>
</evidence>
<evidence type="ECO:0000313" key="7">
    <source>
        <dbReference type="Proteomes" id="UP001321014"/>
    </source>
</evidence>
<keyword evidence="1" id="KW-0805">Transcription regulation</keyword>
<dbReference type="Gene3D" id="1.10.357.10">
    <property type="entry name" value="Tetracycline Repressor, domain 2"/>
    <property type="match status" value="1"/>
</dbReference>
<evidence type="ECO:0000313" key="6">
    <source>
        <dbReference type="EMBL" id="MCU9836153.1"/>
    </source>
</evidence>
<dbReference type="InterPro" id="IPR009057">
    <property type="entry name" value="Homeodomain-like_sf"/>
</dbReference>
<feature type="domain" description="HTH tetR-type" evidence="5">
    <location>
        <begin position="2"/>
        <end position="62"/>
    </location>
</feature>
<sequence length="204" mass="23012">MSKTPEQFISAATQLFAERGFYGVSLAQITAELGLTKQALIHHFGTKEKLYGEVFQALSVRFMTRMHDIESDHSDPQVRVAIYFHNFLRDALAAPQDIRLIQRELLDNLQRAEQAGRWYLKPFLDALTDDILKCPAWRVANRAQTLAFVYNLLGAISYFATSQATLAGMYGDDQYDSLSRSFCAEFDQILRRGLTAGPAADSLH</sequence>
<keyword evidence="7" id="KW-1185">Reference proteome</keyword>
<keyword evidence="2 4" id="KW-0238">DNA-binding</keyword>
<gene>
    <name evidence="6" type="ORF">OEZ49_00105</name>
</gene>
<proteinExistence type="predicted"/>
<organism evidence="6 7">
    <name type="scientific">Ruegeria marisflavi</name>
    <dbReference type="NCBI Taxonomy" id="2984152"/>
    <lineage>
        <taxon>Bacteria</taxon>
        <taxon>Pseudomonadati</taxon>
        <taxon>Pseudomonadota</taxon>
        <taxon>Alphaproteobacteria</taxon>
        <taxon>Rhodobacterales</taxon>
        <taxon>Roseobacteraceae</taxon>
        <taxon>Ruegeria</taxon>
    </lineage>
</organism>
<feature type="DNA-binding region" description="H-T-H motif" evidence="4">
    <location>
        <begin position="25"/>
        <end position="44"/>
    </location>
</feature>
<comment type="caution">
    <text evidence="6">The sequence shown here is derived from an EMBL/GenBank/DDBJ whole genome shotgun (WGS) entry which is preliminary data.</text>
</comment>
<dbReference type="EMBL" id="JAOVQN010000001">
    <property type="protein sequence ID" value="MCU9836153.1"/>
    <property type="molecule type" value="Genomic_DNA"/>
</dbReference>
<dbReference type="Proteomes" id="UP001321014">
    <property type="component" value="Unassembled WGS sequence"/>
</dbReference>
<dbReference type="InterPro" id="IPR001647">
    <property type="entry name" value="HTH_TetR"/>
</dbReference>
<reference evidence="6 7" key="1">
    <citation type="submission" date="2022-10" db="EMBL/GenBank/DDBJ databases">
        <title>Ruegeria sp. nov., isolated from ocean surface water.</title>
        <authorList>
            <person name="He W."/>
            <person name="Wang L."/>
            <person name="Zhang D.-F."/>
        </authorList>
    </citation>
    <scope>NUCLEOTIDE SEQUENCE [LARGE SCALE GENOMIC DNA]</scope>
    <source>
        <strain evidence="6 7">WL0004</strain>
    </source>
</reference>
<dbReference type="PANTHER" id="PTHR30055:SF234">
    <property type="entry name" value="HTH-TYPE TRANSCRIPTIONAL REGULATOR BETI"/>
    <property type="match status" value="1"/>
</dbReference>
<name>A0ABT2WKG9_9RHOB</name>
<accession>A0ABT2WKG9</accession>
<dbReference type="InterPro" id="IPR050109">
    <property type="entry name" value="HTH-type_TetR-like_transc_reg"/>
</dbReference>
<evidence type="ECO:0000259" key="5">
    <source>
        <dbReference type="PROSITE" id="PS50977"/>
    </source>
</evidence>
<dbReference type="PROSITE" id="PS50977">
    <property type="entry name" value="HTH_TETR_2"/>
    <property type="match status" value="1"/>
</dbReference>
<dbReference type="SUPFAM" id="SSF46689">
    <property type="entry name" value="Homeodomain-like"/>
    <property type="match status" value="1"/>
</dbReference>
<dbReference type="RefSeq" id="WP_263386422.1">
    <property type="nucleotide sequence ID" value="NZ_JAOVQN010000001.1"/>
</dbReference>
<protein>
    <submittedName>
        <fullName evidence="6">TetR/AcrR family transcriptional regulator</fullName>
    </submittedName>
</protein>
<dbReference type="PRINTS" id="PR00455">
    <property type="entry name" value="HTHTETR"/>
</dbReference>
<evidence type="ECO:0000256" key="3">
    <source>
        <dbReference type="ARBA" id="ARBA00023163"/>
    </source>
</evidence>
<dbReference type="PANTHER" id="PTHR30055">
    <property type="entry name" value="HTH-TYPE TRANSCRIPTIONAL REGULATOR RUTR"/>
    <property type="match status" value="1"/>
</dbReference>
<keyword evidence="3" id="KW-0804">Transcription</keyword>
<evidence type="ECO:0000256" key="4">
    <source>
        <dbReference type="PROSITE-ProRule" id="PRU00335"/>
    </source>
</evidence>
<dbReference type="Pfam" id="PF00440">
    <property type="entry name" value="TetR_N"/>
    <property type="match status" value="1"/>
</dbReference>